<dbReference type="EMBL" id="JBHRWI010000030">
    <property type="protein sequence ID" value="MFC3513726.1"/>
    <property type="molecule type" value="Genomic_DNA"/>
</dbReference>
<gene>
    <name evidence="1" type="ORF">ACFORO_26400</name>
</gene>
<sequence>MTSIREGHPTDERKTHEIRVGIYATEDQARDLVEQIKLLLCPEPEHSSPCPVPWAIGLLSEDEFPADLSYPELEQQYLIERGGQ</sequence>
<protein>
    <recommendedName>
        <fullName evidence="3">SPOR domain-containing protein</fullName>
    </recommendedName>
</protein>
<proteinExistence type="predicted"/>
<keyword evidence="2" id="KW-1185">Reference proteome</keyword>
<reference evidence="2" key="1">
    <citation type="journal article" date="2019" name="Int. J. Syst. Evol. Microbiol.">
        <title>The Global Catalogue of Microorganisms (GCM) 10K type strain sequencing project: providing services to taxonomists for standard genome sequencing and annotation.</title>
        <authorList>
            <consortium name="The Broad Institute Genomics Platform"/>
            <consortium name="The Broad Institute Genome Sequencing Center for Infectious Disease"/>
            <person name="Wu L."/>
            <person name="Ma J."/>
        </authorList>
    </citation>
    <scope>NUCLEOTIDE SEQUENCE [LARGE SCALE GENOMIC DNA]</scope>
    <source>
        <strain evidence="2">CGMCC 4.7682</strain>
    </source>
</reference>
<accession>A0ABV7QNS7</accession>
<name>A0ABV7QNS7_9PSEU</name>
<dbReference type="Proteomes" id="UP001595764">
    <property type="component" value="Unassembled WGS sequence"/>
</dbReference>
<organism evidence="1 2">
    <name type="scientific">Amycolatopsis halotolerans</name>
    <dbReference type="NCBI Taxonomy" id="330083"/>
    <lineage>
        <taxon>Bacteria</taxon>
        <taxon>Bacillati</taxon>
        <taxon>Actinomycetota</taxon>
        <taxon>Actinomycetes</taxon>
        <taxon>Pseudonocardiales</taxon>
        <taxon>Pseudonocardiaceae</taxon>
        <taxon>Amycolatopsis</taxon>
    </lineage>
</organism>
<evidence type="ECO:0008006" key="3">
    <source>
        <dbReference type="Google" id="ProtNLM"/>
    </source>
</evidence>
<evidence type="ECO:0000313" key="2">
    <source>
        <dbReference type="Proteomes" id="UP001595764"/>
    </source>
</evidence>
<comment type="caution">
    <text evidence="1">The sequence shown here is derived from an EMBL/GenBank/DDBJ whole genome shotgun (WGS) entry which is preliminary data.</text>
</comment>
<dbReference type="RefSeq" id="WP_377869132.1">
    <property type="nucleotide sequence ID" value="NZ_JBHMAY010000011.1"/>
</dbReference>
<evidence type="ECO:0000313" key="1">
    <source>
        <dbReference type="EMBL" id="MFC3513726.1"/>
    </source>
</evidence>